<evidence type="ECO:0000313" key="1">
    <source>
        <dbReference type="EMBL" id="RCN37774.1"/>
    </source>
</evidence>
<dbReference type="AlphaFoldDB" id="A0A368G020"/>
<reference evidence="1 2" key="1">
    <citation type="submission" date="2014-10" db="EMBL/GenBank/DDBJ databases">
        <title>Draft genome of the hookworm Ancylostoma caninum.</title>
        <authorList>
            <person name="Mitreva M."/>
        </authorList>
    </citation>
    <scope>NUCLEOTIDE SEQUENCE [LARGE SCALE GENOMIC DNA]</scope>
    <source>
        <strain evidence="1 2">Baltimore</strain>
    </source>
</reference>
<dbReference type="Proteomes" id="UP000252519">
    <property type="component" value="Unassembled WGS sequence"/>
</dbReference>
<name>A0A368G020_ANCCA</name>
<dbReference type="EMBL" id="JOJR01000442">
    <property type="protein sequence ID" value="RCN37774.1"/>
    <property type="molecule type" value="Genomic_DNA"/>
</dbReference>
<keyword evidence="2" id="KW-1185">Reference proteome</keyword>
<accession>A0A368G020</accession>
<evidence type="ECO:0000313" key="2">
    <source>
        <dbReference type="Proteomes" id="UP000252519"/>
    </source>
</evidence>
<gene>
    <name evidence="1" type="ORF">ANCCAN_16288</name>
</gene>
<organism evidence="1 2">
    <name type="scientific">Ancylostoma caninum</name>
    <name type="common">Dog hookworm</name>
    <dbReference type="NCBI Taxonomy" id="29170"/>
    <lineage>
        <taxon>Eukaryota</taxon>
        <taxon>Metazoa</taxon>
        <taxon>Ecdysozoa</taxon>
        <taxon>Nematoda</taxon>
        <taxon>Chromadorea</taxon>
        <taxon>Rhabditida</taxon>
        <taxon>Rhabditina</taxon>
        <taxon>Rhabditomorpha</taxon>
        <taxon>Strongyloidea</taxon>
        <taxon>Ancylostomatidae</taxon>
        <taxon>Ancylostomatinae</taxon>
        <taxon>Ancylostoma</taxon>
    </lineage>
</organism>
<sequence>MKLHNTVFNLFQLIKEHIQNVKTGELNGCQLRFELPRNQQKSIPKLFAQLENERESLRIESFGLSVNALEEAFLKVADLEETSSHQGEEDVFQDASTLELHEGMKLLSFIVFHNFFSLYKAWNSHLIPFSIISFHFTFRTSRKSFATAQIYLAQTIYRFDTQHFSHRKSGMRC</sequence>
<comment type="caution">
    <text evidence="1">The sequence shown here is derived from an EMBL/GenBank/DDBJ whole genome shotgun (WGS) entry which is preliminary data.</text>
</comment>
<dbReference type="OrthoDB" id="416154at2759"/>
<protein>
    <submittedName>
        <fullName evidence="1">Uncharacterized protein</fullName>
    </submittedName>
</protein>
<dbReference type="STRING" id="29170.A0A368G020"/>
<proteinExistence type="predicted"/>